<keyword evidence="3" id="KW-1185">Reference proteome</keyword>
<dbReference type="HOGENOM" id="CLU_060549_3_0_1"/>
<gene>
    <name evidence="2" type="ORF">M413DRAFT_78414</name>
</gene>
<reference evidence="3" key="2">
    <citation type="submission" date="2015-01" db="EMBL/GenBank/DDBJ databases">
        <title>Evolutionary Origins and Diversification of the Mycorrhizal Mutualists.</title>
        <authorList>
            <consortium name="DOE Joint Genome Institute"/>
            <consortium name="Mycorrhizal Genomics Consortium"/>
            <person name="Kohler A."/>
            <person name="Kuo A."/>
            <person name="Nagy L.G."/>
            <person name="Floudas D."/>
            <person name="Copeland A."/>
            <person name="Barry K.W."/>
            <person name="Cichocki N."/>
            <person name="Veneault-Fourrey C."/>
            <person name="LaButti K."/>
            <person name="Lindquist E.A."/>
            <person name="Lipzen A."/>
            <person name="Lundell T."/>
            <person name="Morin E."/>
            <person name="Murat C."/>
            <person name="Riley R."/>
            <person name="Ohm R."/>
            <person name="Sun H."/>
            <person name="Tunlid A."/>
            <person name="Henrissat B."/>
            <person name="Grigoriev I.V."/>
            <person name="Hibbett D.S."/>
            <person name="Martin F."/>
        </authorList>
    </citation>
    <scope>NUCLEOTIDE SEQUENCE [LARGE SCALE GENOMIC DNA]</scope>
    <source>
        <strain evidence="3">h7</strain>
    </source>
</reference>
<keyword evidence="1" id="KW-0812">Transmembrane</keyword>
<dbReference type="AlphaFoldDB" id="A0A0C3BHY8"/>
<dbReference type="STRING" id="686832.A0A0C3BHY8"/>
<evidence type="ECO:0000256" key="1">
    <source>
        <dbReference type="SAM" id="Phobius"/>
    </source>
</evidence>
<feature type="transmembrane region" description="Helical" evidence="1">
    <location>
        <begin position="158"/>
        <end position="185"/>
    </location>
</feature>
<name>A0A0C3BHY8_HEBCY</name>
<sequence>MNTSQVNATFFPGQAYQIMVSTHVIAGALAIMCWDILHNLNNDYRLLFKYRSAYRLELFISDRLGTLGYAVAIAITQTAPIGRCEELHLAMSCLYSICISATTLLFLFRVWAIWNRNKYVVWFFNFMWLGVVGAQIAAQEAVFTTNDGSSSYCTSKKAKPFVVVCVIIPVVNDTLVLLAVTIGFVMNTHLEPTLKHGMRTVIYGEYLPAFSKAMLRGNQMYYLVAVGCNLLTLVMFYINSLPEVYRSMLAVPNAIVMNIMACRVYRNTKFGNQWMEPAINITPIAFQEPIANSSATRALDLLSETGNTNAGRSGFVKGGNPGNVDVVDISQRISEMREDNNRGDCAV</sequence>
<keyword evidence="1" id="KW-0472">Membrane</keyword>
<reference evidence="2 3" key="1">
    <citation type="submission" date="2014-04" db="EMBL/GenBank/DDBJ databases">
        <authorList>
            <consortium name="DOE Joint Genome Institute"/>
            <person name="Kuo A."/>
            <person name="Gay G."/>
            <person name="Dore J."/>
            <person name="Kohler A."/>
            <person name="Nagy L.G."/>
            <person name="Floudas D."/>
            <person name="Copeland A."/>
            <person name="Barry K.W."/>
            <person name="Cichocki N."/>
            <person name="Veneault-Fourrey C."/>
            <person name="LaButti K."/>
            <person name="Lindquist E.A."/>
            <person name="Lipzen A."/>
            <person name="Lundell T."/>
            <person name="Morin E."/>
            <person name="Murat C."/>
            <person name="Sun H."/>
            <person name="Tunlid A."/>
            <person name="Henrissat B."/>
            <person name="Grigoriev I.V."/>
            <person name="Hibbett D.S."/>
            <person name="Martin F."/>
            <person name="Nordberg H.P."/>
            <person name="Cantor M.N."/>
            <person name="Hua S.X."/>
        </authorList>
    </citation>
    <scope>NUCLEOTIDE SEQUENCE [LARGE SCALE GENOMIC DNA]</scope>
    <source>
        <strain evidence="3">h7</strain>
    </source>
</reference>
<feature type="transmembrane region" description="Helical" evidence="1">
    <location>
        <begin position="220"/>
        <end position="238"/>
    </location>
</feature>
<evidence type="ECO:0000313" key="2">
    <source>
        <dbReference type="EMBL" id="KIM36340.1"/>
    </source>
</evidence>
<feature type="transmembrane region" description="Helical" evidence="1">
    <location>
        <begin position="244"/>
        <end position="265"/>
    </location>
</feature>
<feature type="transmembrane region" description="Helical" evidence="1">
    <location>
        <begin position="58"/>
        <end position="75"/>
    </location>
</feature>
<feature type="transmembrane region" description="Helical" evidence="1">
    <location>
        <begin position="87"/>
        <end position="107"/>
    </location>
</feature>
<keyword evidence="1" id="KW-1133">Transmembrane helix</keyword>
<accession>A0A0C3BHY8</accession>
<dbReference type="EMBL" id="KN831806">
    <property type="protein sequence ID" value="KIM36340.1"/>
    <property type="molecule type" value="Genomic_DNA"/>
</dbReference>
<evidence type="ECO:0000313" key="3">
    <source>
        <dbReference type="Proteomes" id="UP000053424"/>
    </source>
</evidence>
<dbReference type="OrthoDB" id="3038990at2759"/>
<dbReference type="Proteomes" id="UP000053424">
    <property type="component" value="Unassembled WGS sequence"/>
</dbReference>
<feature type="transmembrane region" description="Helical" evidence="1">
    <location>
        <begin position="15"/>
        <end position="37"/>
    </location>
</feature>
<proteinExistence type="predicted"/>
<organism evidence="2 3">
    <name type="scientific">Hebeloma cylindrosporum</name>
    <dbReference type="NCBI Taxonomy" id="76867"/>
    <lineage>
        <taxon>Eukaryota</taxon>
        <taxon>Fungi</taxon>
        <taxon>Dikarya</taxon>
        <taxon>Basidiomycota</taxon>
        <taxon>Agaricomycotina</taxon>
        <taxon>Agaricomycetes</taxon>
        <taxon>Agaricomycetidae</taxon>
        <taxon>Agaricales</taxon>
        <taxon>Agaricineae</taxon>
        <taxon>Hymenogastraceae</taxon>
        <taxon>Hebeloma</taxon>
    </lineage>
</organism>
<feature type="transmembrane region" description="Helical" evidence="1">
    <location>
        <begin position="119"/>
        <end position="138"/>
    </location>
</feature>
<protein>
    <submittedName>
        <fullName evidence="2">Uncharacterized protein</fullName>
    </submittedName>
</protein>